<evidence type="ECO:0000259" key="11">
    <source>
        <dbReference type="PROSITE" id="PS51464"/>
    </source>
</evidence>
<dbReference type="PANTHER" id="PTHR10937:SF0">
    <property type="entry name" value="GLUTAMINE--FRUCTOSE-6-PHOSPHATE TRANSAMINASE (ISOMERIZING)"/>
    <property type="match status" value="1"/>
</dbReference>
<dbReference type="Gene3D" id="3.40.50.10490">
    <property type="entry name" value="Glucose-6-phosphate isomerase like protein, domain 1"/>
    <property type="match status" value="2"/>
</dbReference>
<sequence length="614" mass="68066">MCSVVGYNGSSSSSNIILSGLSRLEYRGYDSAGFACIDNRTQQLEYAKVQGSVEKLAQAVTAGSIDGIMGIGHTRWSTHGAPIAENAHPHFDCTKTVAIVHNGIIENHYELRQELANSAHIFHSQTDSEVIAHVLEIALEQHADIHKALIQAVNRLEGAFAFLAVSEKHPEIIIAVRKRSPLCVGKGVDGMYIASDPLAFASYADQVVFMPENTFALVYKHNVEFFNFDGSECFLSFQNITFQDNATNKNGFEHFMLKEIYEQKEAIGSTVNFLEETGELIWDYIGLTPEQIKKLDRIHLIGCGTSGYAAHIGQFFFEHFAMLKADYHLASEFRYMPLFVSPNQAYIAISQSGETADTLEVIRMLNASQLHTIGLTNVPTSSLVREADGFLLTQAGPEISVASTKAFTTQLTALYWLAMHFGHVRGVVSKSTLDNTARELHIMAQLLESTLDMYKFDIIQKYAPHYAQFKKMIFLGRHVGYPLASEFALKMKELTYIFAQSYPAGELKHGPLALIDAQTPVILISSTDPLIYQKLVANAQEVKARGAHLVVLGFEGQHELAQLADLYFACPVVKPLQAPFVLAGLMQFFVYQIAYQLGCSIDKPRNLAKSVTVE</sequence>
<evidence type="ECO:0000256" key="3">
    <source>
        <dbReference type="ARBA" id="ARBA00012916"/>
    </source>
</evidence>
<proteinExistence type="predicted"/>
<evidence type="ECO:0000256" key="2">
    <source>
        <dbReference type="ARBA" id="ARBA00004496"/>
    </source>
</evidence>
<dbReference type="CDD" id="cd05008">
    <property type="entry name" value="SIS_GlmS_GlmD_1"/>
    <property type="match status" value="1"/>
</dbReference>
<name>A0A0D2I392_9BACT</name>
<comment type="catalytic activity">
    <reaction evidence="1">
        <text>D-fructose 6-phosphate + L-glutamine = D-glucosamine 6-phosphate + L-glutamate</text>
        <dbReference type="Rhea" id="RHEA:13237"/>
        <dbReference type="ChEBI" id="CHEBI:29985"/>
        <dbReference type="ChEBI" id="CHEBI:58359"/>
        <dbReference type="ChEBI" id="CHEBI:58725"/>
        <dbReference type="ChEBI" id="CHEBI:61527"/>
        <dbReference type="EC" id="2.6.1.16"/>
    </reaction>
</comment>
<dbReference type="InterPro" id="IPR029055">
    <property type="entry name" value="Ntn_hydrolases_N"/>
</dbReference>
<dbReference type="InterPro" id="IPR035490">
    <property type="entry name" value="GlmS/FrlB_SIS"/>
</dbReference>
<evidence type="ECO:0000256" key="1">
    <source>
        <dbReference type="ARBA" id="ARBA00001031"/>
    </source>
</evidence>
<dbReference type="GO" id="GO:0006002">
    <property type="term" value="P:fructose 6-phosphate metabolic process"/>
    <property type="evidence" value="ECO:0007669"/>
    <property type="project" value="TreeGrafter"/>
</dbReference>
<dbReference type="PROSITE" id="PS51278">
    <property type="entry name" value="GATASE_TYPE_2"/>
    <property type="match status" value="1"/>
</dbReference>
<keyword evidence="8" id="KW-0677">Repeat</keyword>
<dbReference type="NCBIfam" id="TIGR01135">
    <property type="entry name" value="glmS"/>
    <property type="match status" value="1"/>
</dbReference>
<dbReference type="CDD" id="cd05009">
    <property type="entry name" value="SIS_GlmS_GlmD_2"/>
    <property type="match status" value="1"/>
</dbReference>
<dbReference type="NCBIfam" id="NF001484">
    <property type="entry name" value="PRK00331.1"/>
    <property type="match status" value="1"/>
</dbReference>
<dbReference type="Pfam" id="PF13522">
    <property type="entry name" value="GATase_6"/>
    <property type="match status" value="1"/>
</dbReference>
<keyword evidence="7" id="KW-0808">Transferase</keyword>
<dbReference type="InterPro" id="IPR035466">
    <property type="entry name" value="GlmS/AgaS_SIS"/>
</dbReference>
<keyword evidence="13" id="KW-1185">Reference proteome</keyword>
<dbReference type="FunFam" id="3.60.20.10:FF:000006">
    <property type="entry name" value="Glutamine--fructose-6-phosphate aminotransferase [isomerizing]"/>
    <property type="match status" value="1"/>
</dbReference>
<dbReference type="InterPro" id="IPR001347">
    <property type="entry name" value="SIS_dom"/>
</dbReference>
<dbReference type="InterPro" id="IPR047084">
    <property type="entry name" value="GFAT_N"/>
</dbReference>
<comment type="caution">
    <text evidence="12">The sequence shown here is derived from an EMBL/GenBank/DDBJ whole genome shotgun (WGS) entry which is preliminary data.</text>
</comment>
<evidence type="ECO:0000256" key="6">
    <source>
        <dbReference type="ARBA" id="ARBA00022576"/>
    </source>
</evidence>
<evidence type="ECO:0000256" key="9">
    <source>
        <dbReference type="ARBA" id="ARBA00022962"/>
    </source>
</evidence>
<evidence type="ECO:0000313" key="12">
    <source>
        <dbReference type="EMBL" id="KIX85630.1"/>
    </source>
</evidence>
<dbReference type="InterPro" id="IPR046348">
    <property type="entry name" value="SIS_dom_sf"/>
</dbReference>
<dbReference type="InterPro" id="IPR017932">
    <property type="entry name" value="GATase_2_dom"/>
</dbReference>
<keyword evidence="9" id="KW-0315">Glutamine amidotransferase</keyword>
<dbReference type="Pfam" id="PF01380">
    <property type="entry name" value="SIS"/>
    <property type="match status" value="2"/>
</dbReference>
<dbReference type="AlphaFoldDB" id="A0A0D2I392"/>
<dbReference type="GO" id="GO:0006047">
    <property type="term" value="P:UDP-N-acetylglucosamine metabolic process"/>
    <property type="evidence" value="ECO:0007669"/>
    <property type="project" value="TreeGrafter"/>
</dbReference>
<dbReference type="GO" id="GO:0004360">
    <property type="term" value="F:glutamine-fructose-6-phosphate transaminase (isomerizing) activity"/>
    <property type="evidence" value="ECO:0007669"/>
    <property type="project" value="UniProtKB-EC"/>
</dbReference>
<comment type="subcellular location">
    <subcellularLocation>
        <location evidence="2">Cytoplasm</location>
    </subcellularLocation>
</comment>
<feature type="domain" description="Glutamine amidotransferase type-2" evidence="10">
    <location>
        <begin position="2"/>
        <end position="221"/>
    </location>
</feature>
<dbReference type="SUPFAM" id="SSF56235">
    <property type="entry name" value="N-terminal nucleophile aminohydrolases (Ntn hydrolases)"/>
    <property type="match status" value="1"/>
</dbReference>
<dbReference type="CDD" id="cd00714">
    <property type="entry name" value="GFAT"/>
    <property type="match status" value="1"/>
</dbReference>
<feature type="domain" description="SIS" evidence="11">
    <location>
        <begin position="462"/>
        <end position="604"/>
    </location>
</feature>
<dbReference type="FunFam" id="3.40.50.10490:FF:000001">
    <property type="entry name" value="Glutamine--fructose-6-phosphate aminotransferase [isomerizing]"/>
    <property type="match status" value="1"/>
</dbReference>
<protein>
    <recommendedName>
        <fullName evidence="4">Glutamine--fructose-6-phosphate aminotransferase [isomerizing]</fullName>
        <ecNumber evidence="3">2.6.1.16</ecNumber>
    </recommendedName>
</protein>
<evidence type="ECO:0000256" key="7">
    <source>
        <dbReference type="ARBA" id="ARBA00022679"/>
    </source>
</evidence>
<dbReference type="PANTHER" id="PTHR10937">
    <property type="entry name" value="GLUCOSAMINE--FRUCTOSE-6-PHOSPHATE AMINOTRANSFERASE, ISOMERIZING"/>
    <property type="match status" value="1"/>
</dbReference>
<evidence type="ECO:0000259" key="10">
    <source>
        <dbReference type="PROSITE" id="PS51278"/>
    </source>
</evidence>
<keyword evidence="5" id="KW-0963">Cytoplasm</keyword>
<feature type="domain" description="SIS" evidence="11">
    <location>
        <begin position="288"/>
        <end position="427"/>
    </location>
</feature>
<reference evidence="12 13" key="1">
    <citation type="journal article" date="2013" name="Proc. Natl. Acad. Sci. U.S.A.">
        <title>Candidate phylum TM6 genome recovered from a hospital sink biofilm provides genomic insights into this uncultivated phylum.</title>
        <authorList>
            <person name="McLean J.S."/>
            <person name="Lombardo M.J."/>
            <person name="Badger J.H."/>
            <person name="Edlund A."/>
            <person name="Novotny M."/>
            <person name="Yee-Greenbaum J."/>
            <person name="Vyahhi N."/>
            <person name="Hall A.P."/>
            <person name="Yang Y."/>
            <person name="Dupont C.L."/>
            <person name="Ziegler M.G."/>
            <person name="Chitsaz H."/>
            <person name="Allen A.E."/>
            <person name="Yooseph S."/>
            <person name="Tesler G."/>
            <person name="Pevzner P.A."/>
            <person name="Friedman R.M."/>
            <person name="Nealson K.H."/>
            <person name="Venter J.C."/>
            <person name="Lasken R.S."/>
        </authorList>
    </citation>
    <scope>NUCLEOTIDE SEQUENCE [LARGE SCALE GENOMIC DNA]</scope>
    <source>
        <strain evidence="12 13">TM6SC1</strain>
    </source>
</reference>
<dbReference type="EC" id="2.6.1.16" evidence="3"/>
<evidence type="ECO:0000256" key="4">
    <source>
        <dbReference type="ARBA" id="ARBA00016090"/>
    </source>
</evidence>
<organism evidence="12 13">
    <name type="scientific">candidate division TM6 bacterium JCVI TM6SC1</name>
    <dbReference type="NCBI Taxonomy" id="1306947"/>
    <lineage>
        <taxon>Bacteria</taxon>
        <taxon>Candidatus Babelota</taxon>
        <taxon>Vermiphilus</taxon>
    </lineage>
</organism>
<dbReference type="eggNOG" id="COG0449">
    <property type="taxonomic scope" value="Bacteria"/>
</dbReference>
<keyword evidence="6" id="KW-0032">Aminotransferase</keyword>
<dbReference type="Proteomes" id="UP000032214">
    <property type="component" value="Unassembled WGS sequence"/>
</dbReference>
<dbReference type="SUPFAM" id="SSF53697">
    <property type="entry name" value="SIS domain"/>
    <property type="match status" value="1"/>
</dbReference>
<dbReference type="STRING" id="1306947.J120_01645"/>
<dbReference type="GO" id="GO:0005829">
    <property type="term" value="C:cytosol"/>
    <property type="evidence" value="ECO:0007669"/>
    <property type="project" value="TreeGrafter"/>
</dbReference>
<dbReference type="InterPro" id="IPR005855">
    <property type="entry name" value="GFAT"/>
</dbReference>
<evidence type="ECO:0000313" key="13">
    <source>
        <dbReference type="Proteomes" id="UP000032214"/>
    </source>
</evidence>
<accession>A0A0D2I392</accession>
<dbReference type="PROSITE" id="PS51464">
    <property type="entry name" value="SIS"/>
    <property type="match status" value="2"/>
</dbReference>
<gene>
    <name evidence="12" type="ORF">J120_01645</name>
</gene>
<dbReference type="GO" id="GO:0006487">
    <property type="term" value="P:protein N-linked glycosylation"/>
    <property type="evidence" value="ECO:0007669"/>
    <property type="project" value="TreeGrafter"/>
</dbReference>
<evidence type="ECO:0000256" key="8">
    <source>
        <dbReference type="ARBA" id="ARBA00022737"/>
    </source>
</evidence>
<dbReference type="Gene3D" id="3.60.20.10">
    <property type="entry name" value="Glutamine Phosphoribosylpyrophosphate, subunit 1, domain 1"/>
    <property type="match status" value="1"/>
</dbReference>
<dbReference type="GO" id="GO:0097367">
    <property type="term" value="F:carbohydrate derivative binding"/>
    <property type="evidence" value="ECO:0007669"/>
    <property type="project" value="InterPro"/>
</dbReference>
<dbReference type="EMBL" id="ARQD01000001">
    <property type="protein sequence ID" value="KIX85630.1"/>
    <property type="molecule type" value="Genomic_DNA"/>
</dbReference>
<evidence type="ECO:0000256" key="5">
    <source>
        <dbReference type="ARBA" id="ARBA00022490"/>
    </source>
</evidence>